<accession>A0ABC9Z766</accession>
<reference evidence="1 2" key="2">
    <citation type="journal article" date="2016" name="Genome Announc.">
        <title>Draft Genome Sequence of Erythromycin- and Oxytetracycline-Sensitive Nocardia seriolae Strain U-1 (NBRC 110359).</title>
        <authorList>
            <person name="Imajoh M."/>
            <person name="Sukeda M."/>
            <person name="Shimizu M."/>
            <person name="Yamane J."/>
            <person name="Ohnishi K."/>
            <person name="Oshima S."/>
        </authorList>
    </citation>
    <scope>NUCLEOTIDE SEQUENCE [LARGE SCALE GENOMIC DNA]</scope>
    <source>
        <strain evidence="1 2">U-1</strain>
    </source>
</reference>
<name>A0ABC9Z766_9NOCA</name>
<proteinExistence type="predicted"/>
<dbReference type="AlphaFoldDB" id="A0ABC9Z766"/>
<evidence type="ECO:0000313" key="1">
    <source>
        <dbReference type="EMBL" id="GAP33475.1"/>
    </source>
</evidence>
<organism evidence="1 2">
    <name type="scientific">Nocardia seriolae</name>
    <dbReference type="NCBI Taxonomy" id="37332"/>
    <lineage>
        <taxon>Bacteria</taxon>
        <taxon>Bacillati</taxon>
        <taxon>Actinomycetota</taxon>
        <taxon>Actinomycetes</taxon>
        <taxon>Mycobacteriales</taxon>
        <taxon>Nocardiaceae</taxon>
        <taxon>Nocardia</taxon>
    </lineage>
</organism>
<comment type="caution">
    <text evidence="1">The sequence shown here is derived from an EMBL/GenBank/DDBJ whole genome shotgun (WGS) entry which is preliminary data.</text>
</comment>
<protein>
    <submittedName>
        <fullName evidence="1">Uncharacterized protein</fullName>
    </submittedName>
</protein>
<dbReference type="RefSeq" id="WP_317752920.1">
    <property type="nucleotide sequence ID" value="NZ_AP028459.1"/>
</dbReference>
<dbReference type="EMBL" id="BBYQ01000281">
    <property type="protein sequence ID" value="GAP33475.1"/>
    <property type="molecule type" value="Genomic_DNA"/>
</dbReference>
<dbReference type="Proteomes" id="UP000037179">
    <property type="component" value="Unassembled WGS sequence"/>
</dbReference>
<reference evidence="2" key="1">
    <citation type="submission" date="2015-07" db="EMBL/GenBank/DDBJ databases">
        <title>Nocardia seriolae U-1 whole genome shotgun sequence.</title>
        <authorList>
            <person name="Imajoh M."/>
            <person name="Fukumoto Y."/>
            <person name="Sukeda M."/>
            <person name="Yamane J."/>
            <person name="Yamasaki K."/>
            <person name="Shimizu M."/>
            <person name="Ohnishi K."/>
            <person name="Oshima S."/>
        </authorList>
    </citation>
    <scope>NUCLEOTIDE SEQUENCE [LARGE SCALE GENOMIC DNA]</scope>
    <source>
        <strain evidence="2">U-1</strain>
    </source>
</reference>
<keyword evidence="2" id="KW-1185">Reference proteome</keyword>
<evidence type="ECO:0000313" key="2">
    <source>
        <dbReference type="Proteomes" id="UP000037179"/>
    </source>
</evidence>
<gene>
    <name evidence="1" type="ORF">NSK11_contig00281-0001</name>
</gene>
<sequence>MPVGETVTARGYHNLDVLTAAAQQNDGRPEPISTALAEFATR</sequence>